<sequence length="280" mass="30732">MSFPDASPHEEITGLLRAGDLDMALESAARLVRGSPDDAALRIGLFQLLAASGQWQRAGDQLQLAGRFDAAWLPLAKAYARVVSAEHARAQVLAGQMLPLMLGQVPRWLHDLLQALQHDQRGETVQAVQRRQLALTQAEAVAGAIDGQRFDWLGDADPRFGPCLEVVLEAGYAWVALSQLRRLRFEAPSALRDLLWQQVELTWTDGVVAHGVVPCRYPGSELRDEPQLRLARQTRWEGDGAAARGVGQRMLASSLGEHALLDVRLIEFDVSAQGQASWPN</sequence>
<comment type="caution">
    <text evidence="1">The sequence shown here is derived from an EMBL/GenBank/DDBJ whole genome shotgun (WGS) entry which is preliminary data.</text>
</comment>
<dbReference type="RefSeq" id="WP_003479504.1">
    <property type="nucleotide sequence ID" value="NZ_CP074365.1"/>
</dbReference>
<dbReference type="EMBL" id="LNTA01000134">
    <property type="protein sequence ID" value="KWV13615.1"/>
    <property type="molecule type" value="Genomic_DNA"/>
</dbReference>
<name>A0A109HNP2_XANCT</name>
<dbReference type="AlphaFoldDB" id="A0A109HNP2"/>
<protein>
    <submittedName>
        <fullName evidence="1">ImpE protein</fullName>
    </submittedName>
</protein>
<dbReference type="Pfam" id="PF07024">
    <property type="entry name" value="ImpE"/>
    <property type="match status" value="1"/>
</dbReference>
<dbReference type="Proteomes" id="UP000055854">
    <property type="component" value="Unassembled WGS sequence"/>
</dbReference>
<dbReference type="InterPro" id="IPR011990">
    <property type="entry name" value="TPR-like_helical_dom_sf"/>
</dbReference>
<dbReference type="Gene3D" id="1.25.40.10">
    <property type="entry name" value="Tetratricopeptide repeat domain"/>
    <property type="match status" value="1"/>
</dbReference>
<dbReference type="OrthoDB" id="5416084at2"/>
<organism evidence="1 2">
    <name type="scientific">Xanthomonas campestris pv. translucens</name>
    <dbReference type="NCBI Taxonomy" id="343"/>
    <lineage>
        <taxon>Bacteria</taxon>
        <taxon>Pseudomonadati</taxon>
        <taxon>Pseudomonadota</taxon>
        <taxon>Gammaproteobacteria</taxon>
        <taxon>Lysobacterales</taxon>
        <taxon>Lysobacteraceae</taxon>
        <taxon>Xanthomonas</taxon>
        <taxon>Xanthomonas translucens group</taxon>
    </lineage>
</organism>
<evidence type="ECO:0000313" key="1">
    <source>
        <dbReference type="EMBL" id="KWV13615.1"/>
    </source>
</evidence>
<dbReference type="PIRSF" id="PIRSF029288">
    <property type="entry name" value="SciE_ImpE"/>
    <property type="match status" value="1"/>
</dbReference>
<accession>A0A109HNP2</accession>
<dbReference type="SUPFAM" id="SSF144059">
    <property type="entry name" value="ImpE-like"/>
    <property type="match status" value="1"/>
</dbReference>
<dbReference type="InterPro" id="IPR009211">
    <property type="entry name" value="TagJ"/>
</dbReference>
<reference evidence="1 2" key="1">
    <citation type="submission" date="2015-11" db="EMBL/GenBank/DDBJ databases">
        <title>Long Read and Single Molecule DNA Sequencing Simplifies Genome Assembly and TAL Effector Gene Analysis of Xanthomonas translucens.</title>
        <authorList>
            <person name="Peng Z."/>
            <person name="Hu Y."/>
            <person name="Xie J."/>
            <person name="Potnis N."/>
            <person name="Akhunova A."/>
            <person name="Jones J."/>
            <person name="Liu Z."/>
            <person name="White F."/>
            <person name="Liu S."/>
        </authorList>
    </citation>
    <scope>NUCLEOTIDE SEQUENCE [LARGE SCALE GENOMIC DNA]</scope>
    <source>
        <strain evidence="1 2">B1</strain>
    </source>
</reference>
<evidence type="ECO:0000313" key="2">
    <source>
        <dbReference type="Proteomes" id="UP000055854"/>
    </source>
</evidence>
<gene>
    <name evidence="1" type="ORF">ATB53_15250</name>
</gene>
<proteinExistence type="predicted"/>